<comment type="caution">
    <text evidence="2">The sequence shown here is derived from an EMBL/GenBank/DDBJ whole genome shotgun (WGS) entry which is preliminary data.</text>
</comment>
<feature type="transmembrane region" description="Helical" evidence="1">
    <location>
        <begin position="73"/>
        <end position="92"/>
    </location>
</feature>
<evidence type="ECO:0000313" key="3">
    <source>
        <dbReference type="Proteomes" id="UP001305647"/>
    </source>
</evidence>
<keyword evidence="1" id="KW-1133">Transmembrane helix</keyword>
<dbReference type="AlphaFoldDB" id="A0AAN6Q681"/>
<sequence length="101" mass="11638">MTSFYPHSFLSLPHLFFPQLPLFPLDALLSFSFTLVCWGFNPPPLTHHFNRLLGPFPLYPSNFCFVKNTDLDLSFPLTFVFSIYIVYTLLVLESAQTSTLE</sequence>
<reference evidence="2" key="1">
    <citation type="journal article" date="2023" name="Mol. Phylogenet. Evol.">
        <title>Genome-scale phylogeny and comparative genomics of the fungal order Sordariales.</title>
        <authorList>
            <person name="Hensen N."/>
            <person name="Bonometti L."/>
            <person name="Westerberg I."/>
            <person name="Brannstrom I.O."/>
            <person name="Guillou S."/>
            <person name="Cros-Aarteil S."/>
            <person name="Calhoun S."/>
            <person name="Haridas S."/>
            <person name="Kuo A."/>
            <person name="Mondo S."/>
            <person name="Pangilinan J."/>
            <person name="Riley R."/>
            <person name="LaButti K."/>
            <person name="Andreopoulos B."/>
            <person name="Lipzen A."/>
            <person name="Chen C."/>
            <person name="Yan M."/>
            <person name="Daum C."/>
            <person name="Ng V."/>
            <person name="Clum A."/>
            <person name="Steindorff A."/>
            <person name="Ohm R.A."/>
            <person name="Martin F."/>
            <person name="Silar P."/>
            <person name="Natvig D.O."/>
            <person name="Lalanne C."/>
            <person name="Gautier V."/>
            <person name="Ament-Velasquez S.L."/>
            <person name="Kruys A."/>
            <person name="Hutchinson M.I."/>
            <person name="Powell A.J."/>
            <person name="Barry K."/>
            <person name="Miller A.N."/>
            <person name="Grigoriev I.V."/>
            <person name="Debuchy R."/>
            <person name="Gladieux P."/>
            <person name="Hiltunen Thoren M."/>
            <person name="Johannesson H."/>
        </authorList>
    </citation>
    <scope>NUCLEOTIDE SEQUENCE</scope>
    <source>
        <strain evidence="2">CBS 757.83</strain>
    </source>
</reference>
<accession>A0AAN6Q681</accession>
<keyword evidence="1" id="KW-0472">Membrane</keyword>
<dbReference type="EMBL" id="MU863627">
    <property type="protein sequence ID" value="KAK4104342.1"/>
    <property type="molecule type" value="Genomic_DNA"/>
</dbReference>
<reference evidence="2" key="2">
    <citation type="submission" date="2023-05" db="EMBL/GenBank/DDBJ databases">
        <authorList>
            <consortium name="Lawrence Berkeley National Laboratory"/>
            <person name="Steindorff A."/>
            <person name="Hensen N."/>
            <person name="Bonometti L."/>
            <person name="Westerberg I."/>
            <person name="Brannstrom I.O."/>
            <person name="Guillou S."/>
            <person name="Cros-Aarteil S."/>
            <person name="Calhoun S."/>
            <person name="Haridas S."/>
            <person name="Kuo A."/>
            <person name="Mondo S."/>
            <person name="Pangilinan J."/>
            <person name="Riley R."/>
            <person name="Labutti K."/>
            <person name="Andreopoulos B."/>
            <person name="Lipzen A."/>
            <person name="Chen C."/>
            <person name="Yanf M."/>
            <person name="Daum C."/>
            <person name="Ng V."/>
            <person name="Clum A."/>
            <person name="Ohm R."/>
            <person name="Martin F."/>
            <person name="Silar P."/>
            <person name="Natvig D."/>
            <person name="Lalanne C."/>
            <person name="Gautier V."/>
            <person name="Ament-Velasquez S.L."/>
            <person name="Kruys A."/>
            <person name="Hutchinson M.I."/>
            <person name="Powell A.J."/>
            <person name="Barry K."/>
            <person name="Miller A.N."/>
            <person name="Grigoriev I.V."/>
            <person name="Debuchy R."/>
            <person name="Gladieux P."/>
            <person name="Thoren M.H."/>
            <person name="Johannesson H."/>
        </authorList>
    </citation>
    <scope>NUCLEOTIDE SEQUENCE</scope>
    <source>
        <strain evidence="2">CBS 757.83</strain>
    </source>
</reference>
<name>A0AAN6Q681_9PEZI</name>
<evidence type="ECO:0000313" key="2">
    <source>
        <dbReference type="EMBL" id="KAK4104342.1"/>
    </source>
</evidence>
<keyword evidence="3" id="KW-1185">Reference proteome</keyword>
<keyword evidence="1" id="KW-0812">Transmembrane</keyword>
<dbReference type="Proteomes" id="UP001305647">
    <property type="component" value="Unassembled WGS sequence"/>
</dbReference>
<protein>
    <submittedName>
        <fullName evidence="2">Uncharacterized protein</fullName>
    </submittedName>
</protein>
<evidence type="ECO:0000256" key="1">
    <source>
        <dbReference type="SAM" id="Phobius"/>
    </source>
</evidence>
<feature type="transmembrane region" description="Helical" evidence="1">
    <location>
        <begin position="20"/>
        <end position="41"/>
    </location>
</feature>
<gene>
    <name evidence="2" type="ORF">N658DRAFT_250916</name>
</gene>
<proteinExistence type="predicted"/>
<organism evidence="2 3">
    <name type="scientific">Parathielavia hyrcaniae</name>
    <dbReference type="NCBI Taxonomy" id="113614"/>
    <lineage>
        <taxon>Eukaryota</taxon>
        <taxon>Fungi</taxon>
        <taxon>Dikarya</taxon>
        <taxon>Ascomycota</taxon>
        <taxon>Pezizomycotina</taxon>
        <taxon>Sordariomycetes</taxon>
        <taxon>Sordariomycetidae</taxon>
        <taxon>Sordariales</taxon>
        <taxon>Chaetomiaceae</taxon>
        <taxon>Parathielavia</taxon>
    </lineage>
</organism>